<dbReference type="Gene3D" id="2.160.20.80">
    <property type="entry name" value="E3 ubiquitin-protein ligase SopA"/>
    <property type="match status" value="1"/>
</dbReference>
<keyword evidence="4" id="KW-1185">Reference proteome</keyword>
<organism evidence="3 4">
    <name type="scientific">Prorocentrum cordatum</name>
    <dbReference type="NCBI Taxonomy" id="2364126"/>
    <lineage>
        <taxon>Eukaryota</taxon>
        <taxon>Sar</taxon>
        <taxon>Alveolata</taxon>
        <taxon>Dinophyceae</taxon>
        <taxon>Prorocentrales</taxon>
        <taxon>Prorocentraceae</taxon>
        <taxon>Prorocentrum</taxon>
    </lineage>
</organism>
<sequence>MTAPGCRRAGARPPAAGQAGRRRAAALALAAAAALCASPPAFASPEAGAERGRSRSAADGRRGLLAATLGGLIGSAAMQDEAPAMVEFARKVAYPPIDRKNKKRCVWQSSSMGQSNAARADGGIFDLRECDLSGTSAASKDISGVLMNDGKFSGVDFQETVMSKAIAEGADFSNANFRNAIADRVDFRNSNFQGASFQNAVITGSNFEGADLTNADFTDAYIAMYDVKPLCKNPTMKGTNPKTGADTYESAGCFNTGLAR</sequence>
<evidence type="ECO:0000313" key="3">
    <source>
        <dbReference type="EMBL" id="CAK0901783.1"/>
    </source>
</evidence>
<gene>
    <name evidence="3" type="ORF">PCOR1329_LOCUS78623</name>
</gene>
<evidence type="ECO:0000256" key="1">
    <source>
        <dbReference type="ARBA" id="ARBA00022737"/>
    </source>
</evidence>
<feature type="chain" id="PRO_5047514546" evidence="2">
    <location>
        <begin position="44"/>
        <end position="260"/>
    </location>
</feature>
<dbReference type="Proteomes" id="UP001189429">
    <property type="component" value="Unassembled WGS sequence"/>
</dbReference>
<reference evidence="3" key="1">
    <citation type="submission" date="2023-10" db="EMBL/GenBank/DDBJ databases">
        <authorList>
            <person name="Chen Y."/>
            <person name="Shah S."/>
            <person name="Dougan E. K."/>
            <person name="Thang M."/>
            <person name="Chan C."/>
        </authorList>
    </citation>
    <scope>NUCLEOTIDE SEQUENCE [LARGE SCALE GENOMIC DNA]</scope>
</reference>
<protein>
    <submittedName>
        <fullName evidence="3">Uncharacterized protein</fullName>
    </submittedName>
</protein>
<name>A0ABN9XPF7_9DINO</name>
<dbReference type="InterPro" id="IPR001646">
    <property type="entry name" value="5peptide_repeat"/>
</dbReference>
<proteinExistence type="predicted"/>
<keyword evidence="2" id="KW-0732">Signal</keyword>
<dbReference type="SUPFAM" id="SSF141571">
    <property type="entry name" value="Pentapeptide repeat-like"/>
    <property type="match status" value="1"/>
</dbReference>
<feature type="signal peptide" evidence="2">
    <location>
        <begin position="1"/>
        <end position="43"/>
    </location>
</feature>
<keyword evidence="1" id="KW-0677">Repeat</keyword>
<evidence type="ECO:0000313" key="4">
    <source>
        <dbReference type="Proteomes" id="UP001189429"/>
    </source>
</evidence>
<dbReference type="EMBL" id="CAUYUJ010020981">
    <property type="protein sequence ID" value="CAK0901783.1"/>
    <property type="molecule type" value="Genomic_DNA"/>
</dbReference>
<dbReference type="PANTHER" id="PTHR47485">
    <property type="entry name" value="THYLAKOID LUMENAL 17.4 KDA PROTEIN, CHLOROPLASTIC"/>
    <property type="match status" value="1"/>
</dbReference>
<evidence type="ECO:0000256" key="2">
    <source>
        <dbReference type="SAM" id="SignalP"/>
    </source>
</evidence>
<dbReference type="Pfam" id="PF00805">
    <property type="entry name" value="Pentapeptide"/>
    <property type="match status" value="2"/>
</dbReference>
<comment type="caution">
    <text evidence="3">The sequence shown here is derived from an EMBL/GenBank/DDBJ whole genome shotgun (WGS) entry which is preliminary data.</text>
</comment>
<accession>A0ABN9XPF7</accession>
<dbReference type="PANTHER" id="PTHR47485:SF1">
    <property type="entry name" value="THYLAKOID LUMENAL 17.4 KDA PROTEIN, CHLOROPLASTIC"/>
    <property type="match status" value="1"/>
</dbReference>